<sequence>MRVRVKQSPYRSVKVGAVGEVIGRKHEETKNEIWKVETTEIRRVKHIPTKFTQAWFFYINELEVIDG</sequence>
<name>A0A0F9MY87_9ZZZZ</name>
<dbReference type="AlphaFoldDB" id="A0A0F9MY87"/>
<gene>
    <name evidence="1" type="ORF">LCGC14_1328240</name>
</gene>
<dbReference type="EMBL" id="LAZR01007997">
    <property type="protein sequence ID" value="KKM81585.1"/>
    <property type="molecule type" value="Genomic_DNA"/>
</dbReference>
<protein>
    <submittedName>
        <fullName evidence="1">Uncharacterized protein</fullName>
    </submittedName>
</protein>
<proteinExistence type="predicted"/>
<organism evidence="1">
    <name type="scientific">marine sediment metagenome</name>
    <dbReference type="NCBI Taxonomy" id="412755"/>
    <lineage>
        <taxon>unclassified sequences</taxon>
        <taxon>metagenomes</taxon>
        <taxon>ecological metagenomes</taxon>
    </lineage>
</organism>
<accession>A0A0F9MY87</accession>
<reference evidence="1" key="1">
    <citation type="journal article" date="2015" name="Nature">
        <title>Complex archaea that bridge the gap between prokaryotes and eukaryotes.</title>
        <authorList>
            <person name="Spang A."/>
            <person name="Saw J.H."/>
            <person name="Jorgensen S.L."/>
            <person name="Zaremba-Niedzwiedzka K."/>
            <person name="Martijn J."/>
            <person name="Lind A.E."/>
            <person name="van Eijk R."/>
            <person name="Schleper C."/>
            <person name="Guy L."/>
            <person name="Ettema T.J."/>
        </authorList>
    </citation>
    <scope>NUCLEOTIDE SEQUENCE</scope>
</reference>
<evidence type="ECO:0000313" key="1">
    <source>
        <dbReference type="EMBL" id="KKM81585.1"/>
    </source>
</evidence>
<comment type="caution">
    <text evidence="1">The sequence shown here is derived from an EMBL/GenBank/DDBJ whole genome shotgun (WGS) entry which is preliminary data.</text>
</comment>